<proteinExistence type="predicted"/>
<gene>
    <name evidence="2" type="primary">aas_2</name>
    <name evidence="2" type="ORF">OJF2_55950</name>
</gene>
<dbReference type="AlphaFoldDB" id="A0A5B9WAV4"/>
<dbReference type="InterPro" id="IPR000873">
    <property type="entry name" value="AMP-dep_synth/lig_dom"/>
</dbReference>
<protein>
    <submittedName>
        <fullName evidence="2">Bifunctional protein Aas</fullName>
    </submittedName>
</protein>
<dbReference type="Proteomes" id="UP000324233">
    <property type="component" value="Chromosome"/>
</dbReference>
<dbReference type="Pfam" id="PF00501">
    <property type="entry name" value="AMP-binding"/>
    <property type="match status" value="1"/>
</dbReference>
<dbReference type="RefSeq" id="WP_246196178.1">
    <property type="nucleotide sequence ID" value="NZ_CP042997.1"/>
</dbReference>
<dbReference type="Gene3D" id="3.30.300.30">
    <property type="match status" value="1"/>
</dbReference>
<evidence type="ECO:0000259" key="1">
    <source>
        <dbReference type="Pfam" id="PF00501"/>
    </source>
</evidence>
<dbReference type="InterPro" id="IPR050237">
    <property type="entry name" value="ATP-dep_AMP-bd_enzyme"/>
</dbReference>
<evidence type="ECO:0000313" key="3">
    <source>
        <dbReference type="Proteomes" id="UP000324233"/>
    </source>
</evidence>
<dbReference type="GO" id="GO:0016878">
    <property type="term" value="F:acid-thiol ligase activity"/>
    <property type="evidence" value="ECO:0007669"/>
    <property type="project" value="UniProtKB-ARBA"/>
</dbReference>
<dbReference type="EMBL" id="CP042997">
    <property type="protein sequence ID" value="QEH37010.1"/>
    <property type="molecule type" value="Genomic_DNA"/>
</dbReference>
<dbReference type="PANTHER" id="PTHR43767:SF1">
    <property type="entry name" value="NONRIBOSOMAL PEPTIDE SYNTHASE PES1 (EUROFUNG)-RELATED"/>
    <property type="match status" value="1"/>
</dbReference>
<name>A0A5B9WAV4_9BACT</name>
<dbReference type="SUPFAM" id="SSF56801">
    <property type="entry name" value="Acetyl-CoA synthetase-like"/>
    <property type="match status" value="1"/>
</dbReference>
<dbReference type="InterPro" id="IPR020845">
    <property type="entry name" value="AMP-binding_CS"/>
</dbReference>
<dbReference type="InterPro" id="IPR045851">
    <property type="entry name" value="AMP-bd_C_sf"/>
</dbReference>
<keyword evidence="3" id="KW-1185">Reference proteome</keyword>
<evidence type="ECO:0000313" key="2">
    <source>
        <dbReference type="EMBL" id="QEH37010.1"/>
    </source>
</evidence>
<sequence length="544" mass="58784">MDAAPSPGYRPLRPLPAGWGSLGHAFVSSVKAHWNSTALCDGTGTRLTFGETLVRSCVLGRYLSRSLGPERYVGVMLPPMVPAAVVNIALVLQGRIPVNLNFTAGQSMIDSSIRQCGIRHVITSPKVLDKFQVRPAAEIHPLEQVPARISRGDKLAGAAAAHLVRRGLLPGLLPGLRGRDLGAPATVIFTSGSTGDPKGVLLTHRNVLSNVLQVEEQVKLAPDEVLLGMLPFFHSFGFTVTIWTALCLGKKVVYHSNPLDSKTIGSLCEQHKVTLLAGTPSFTRLFQKSCRAEQFRTLTHLILGAEKLKPELYRDLEGWLGIEPMEGYGTTELSPVVAVNVPEEVTLADGRKVHGNRPGTVGLPVPGTRIKTIDPDTGEDLPQGAEGVIAVKGPQVMDGYLGRPEETARVIRDGWYVTGDIGFVDPDGFLKITDRQSRFAKIAGEMVPHLLVEGAIIEAAGVDETYVAVTSVPDPKHGERLCVIHKDLGKTPDEIHKALTGSHMPRLWIPSVRDFIPVDELPLTGTGKVDIRRIKELAMEACQV</sequence>
<feature type="domain" description="AMP-dependent synthetase/ligase" evidence="1">
    <location>
        <begin position="30"/>
        <end position="401"/>
    </location>
</feature>
<accession>A0A5B9WAV4</accession>
<dbReference type="PANTHER" id="PTHR43767">
    <property type="entry name" value="LONG-CHAIN-FATTY-ACID--COA LIGASE"/>
    <property type="match status" value="1"/>
</dbReference>
<dbReference type="KEGG" id="agv:OJF2_55950"/>
<dbReference type="PROSITE" id="PS00455">
    <property type="entry name" value="AMP_BINDING"/>
    <property type="match status" value="1"/>
</dbReference>
<dbReference type="InterPro" id="IPR042099">
    <property type="entry name" value="ANL_N_sf"/>
</dbReference>
<reference evidence="2 3" key="1">
    <citation type="submission" date="2019-08" db="EMBL/GenBank/DDBJ databases">
        <title>Deep-cultivation of Planctomycetes and their phenomic and genomic characterization uncovers novel biology.</title>
        <authorList>
            <person name="Wiegand S."/>
            <person name="Jogler M."/>
            <person name="Boedeker C."/>
            <person name="Pinto D."/>
            <person name="Vollmers J."/>
            <person name="Rivas-Marin E."/>
            <person name="Kohn T."/>
            <person name="Peeters S.H."/>
            <person name="Heuer A."/>
            <person name="Rast P."/>
            <person name="Oberbeckmann S."/>
            <person name="Bunk B."/>
            <person name="Jeske O."/>
            <person name="Meyerdierks A."/>
            <person name="Storesund J.E."/>
            <person name="Kallscheuer N."/>
            <person name="Luecker S."/>
            <person name="Lage O.M."/>
            <person name="Pohl T."/>
            <person name="Merkel B.J."/>
            <person name="Hornburger P."/>
            <person name="Mueller R.-W."/>
            <person name="Bruemmer F."/>
            <person name="Labrenz M."/>
            <person name="Spormann A.M."/>
            <person name="Op den Camp H."/>
            <person name="Overmann J."/>
            <person name="Amann R."/>
            <person name="Jetten M.S.M."/>
            <person name="Mascher T."/>
            <person name="Medema M.H."/>
            <person name="Devos D.P."/>
            <person name="Kaster A.-K."/>
            <person name="Ovreas L."/>
            <person name="Rohde M."/>
            <person name="Galperin M.Y."/>
            <person name="Jogler C."/>
        </authorList>
    </citation>
    <scope>NUCLEOTIDE SEQUENCE [LARGE SCALE GENOMIC DNA]</scope>
    <source>
        <strain evidence="2 3">OJF2</strain>
    </source>
</reference>
<dbReference type="Gene3D" id="3.40.50.12780">
    <property type="entry name" value="N-terminal domain of ligase-like"/>
    <property type="match status" value="1"/>
</dbReference>
<organism evidence="2 3">
    <name type="scientific">Aquisphaera giovannonii</name>
    <dbReference type="NCBI Taxonomy" id="406548"/>
    <lineage>
        <taxon>Bacteria</taxon>
        <taxon>Pseudomonadati</taxon>
        <taxon>Planctomycetota</taxon>
        <taxon>Planctomycetia</taxon>
        <taxon>Isosphaerales</taxon>
        <taxon>Isosphaeraceae</taxon>
        <taxon>Aquisphaera</taxon>
    </lineage>
</organism>